<evidence type="ECO:0000256" key="3">
    <source>
        <dbReference type="ARBA" id="ARBA00022475"/>
    </source>
</evidence>
<evidence type="ECO:0000256" key="9">
    <source>
        <dbReference type="ARBA" id="ARBA00022989"/>
    </source>
</evidence>
<dbReference type="PANTHER" id="PTHR22683">
    <property type="entry name" value="SPORULATION PROTEIN RELATED"/>
    <property type="match status" value="1"/>
</dbReference>
<proteinExistence type="inferred from homology"/>
<keyword evidence="8" id="KW-0067">ATP-binding</keyword>
<dbReference type="SUPFAM" id="SSF46785">
    <property type="entry name" value="Winged helix' DNA-binding domain"/>
    <property type="match status" value="1"/>
</dbReference>
<evidence type="ECO:0000256" key="4">
    <source>
        <dbReference type="ARBA" id="ARBA00022618"/>
    </source>
</evidence>
<comment type="similarity">
    <text evidence="2">Belongs to the FtsK/SpoIIIE/SftA family.</text>
</comment>
<feature type="region of interest" description="Disordered" evidence="14">
    <location>
        <begin position="29"/>
        <end position="76"/>
    </location>
</feature>
<evidence type="ECO:0000256" key="6">
    <source>
        <dbReference type="ARBA" id="ARBA00022741"/>
    </source>
</evidence>
<dbReference type="InterPro" id="IPR041027">
    <property type="entry name" value="FtsK_alpha"/>
</dbReference>
<accession>A0A6J6VR31</accession>
<keyword evidence="10" id="KW-0238">DNA-binding</keyword>
<dbReference type="InterPro" id="IPR018541">
    <property type="entry name" value="Ftsk_gamma"/>
</dbReference>
<dbReference type="InterPro" id="IPR027417">
    <property type="entry name" value="P-loop_NTPase"/>
</dbReference>
<dbReference type="Pfam" id="PF17854">
    <property type="entry name" value="FtsK_alpha"/>
    <property type="match status" value="1"/>
</dbReference>
<keyword evidence="7" id="KW-0159">Chromosome partition</keyword>
<evidence type="ECO:0000256" key="2">
    <source>
        <dbReference type="ARBA" id="ARBA00006474"/>
    </source>
</evidence>
<dbReference type="Pfam" id="PF01580">
    <property type="entry name" value="FtsK_SpoIIIE"/>
    <property type="match status" value="1"/>
</dbReference>
<evidence type="ECO:0000256" key="15">
    <source>
        <dbReference type="SAM" id="Phobius"/>
    </source>
</evidence>
<evidence type="ECO:0000256" key="5">
    <source>
        <dbReference type="ARBA" id="ARBA00022692"/>
    </source>
</evidence>
<feature type="compositionally biased region" description="Low complexity" evidence="14">
    <location>
        <begin position="66"/>
        <end position="75"/>
    </location>
</feature>
<dbReference type="GO" id="GO:0005524">
    <property type="term" value="F:ATP binding"/>
    <property type="evidence" value="ECO:0007669"/>
    <property type="project" value="UniProtKB-KW"/>
</dbReference>
<dbReference type="InterPro" id="IPR025199">
    <property type="entry name" value="FtsK_4TM"/>
</dbReference>
<sequence length="864" mass="91304">MWPFGKIVAKGSIVAGVVTVTLNNVAATKTSRARRRTSARKSNRRVTRRPTTKSSRRGTRARSTRSTRSTTYARSPHSRVRLAWTEQLGGHAADAVAIALVSVGVLTALALLTDLAGPFGSACQSVITLLAGRGAFLVPTLCVAVAADLLWHRGAESTSGTKKKASTSKSASSKSAEEGSVHLLRIGVGLSLLVGGLLGLLSLGNPVLDTTATALRDSGGIIGAIVAVPLSSLLGTVGSAVVLVAVAATGALVATGTSLARVGAALGIAWRSVSGFVSRFLELDGSSDAESDDLNLDDELESAEAEEKPARKRRATVETVVTPDVDSEVQVDAPEPVVAVVPQVVTQEVLPEVEADATADEQDGDLRLDVSVPAHTNWELPPVNLLRLSQHKELDTRGIEASGAVLEQTLRDFGVDAQLVGMTVGPTVTRYELELAAGVKVNKVTGLSHDIAYAMASADVRILAPIPGRSAIGVEVPNKQRQLITLGDILTSDEAAKATHPLEVGLGRDIAGTSVMLNLATMPHLLIAGATGSGKSSCINSIITSLLLRSTPDQVRLILVDPKRVELGQYNGLPHLLTEVVANPKRAANALEWCVREMEMRYELLAEIGARDITGYNAMFDRGDLPTAENPDPLGGRNYDRLPFIVIVIDELNDLMMVAARDVENSICRIAQMARAVGIHLIIATQRPSVDVITGVIKANVPSRLAFSVTSIADSRVILDQAGAEKLIGQGDMLAAPASGRPARVQGSWVDEDCVRKVVAFWKRQVTEVQYVEGVQGSENGSSGATGDAEDGDDELLMQAMELVVRSGLGSTSMLQRKLRVGFARAGRLMDLLENKGVVGPSEGSKARTVQMTVEEFEEMQARA</sequence>
<feature type="transmembrane region" description="Helical" evidence="15">
    <location>
        <begin position="183"/>
        <end position="201"/>
    </location>
</feature>
<comment type="subcellular location">
    <subcellularLocation>
        <location evidence="1">Cell membrane</location>
        <topology evidence="1">Multi-pass membrane protein</topology>
    </subcellularLocation>
</comment>
<dbReference type="Pfam" id="PF09397">
    <property type="entry name" value="FtsK_gamma"/>
    <property type="match status" value="1"/>
</dbReference>
<keyword evidence="9 15" id="KW-1133">Transmembrane helix</keyword>
<gene>
    <name evidence="17" type="ORF">UFOPK2925_00479</name>
</gene>
<comment type="subunit">
    <text evidence="13">Homohexamer. Forms a ring that surrounds DNA.</text>
</comment>
<dbReference type="InterPro" id="IPR050206">
    <property type="entry name" value="FtsK/SpoIIIE/SftA"/>
</dbReference>
<evidence type="ECO:0000256" key="13">
    <source>
        <dbReference type="ARBA" id="ARBA00025923"/>
    </source>
</evidence>
<feature type="transmembrane region" description="Helical" evidence="15">
    <location>
        <begin position="88"/>
        <end position="110"/>
    </location>
</feature>
<feature type="transmembrane region" description="Helical" evidence="15">
    <location>
        <begin position="221"/>
        <end position="244"/>
    </location>
</feature>
<dbReference type="InterPro" id="IPR002543">
    <property type="entry name" value="FtsK_dom"/>
</dbReference>
<dbReference type="InterPro" id="IPR036388">
    <property type="entry name" value="WH-like_DNA-bd_sf"/>
</dbReference>
<dbReference type="InterPro" id="IPR036390">
    <property type="entry name" value="WH_DNA-bd_sf"/>
</dbReference>
<dbReference type="EMBL" id="CAEZZU010000049">
    <property type="protein sequence ID" value="CAB4774912.1"/>
    <property type="molecule type" value="Genomic_DNA"/>
</dbReference>
<keyword evidence="6" id="KW-0547">Nucleotide-binding</keyword>
<dbReference type="SMART" id="SM00843">
    <property type="entry name" value="Ftsk_gamma"/>
    <property type="match status" value="1"/>
</dbReference>
<evidence type="ECO:0000256" key="7">
    <source>
        <dbReference type="ARBA" id="ARBA00022829"/>
    </source>
</evidence>
<dbReference type="PANTHER" id="PTHR22683:SF41">
    <property type="entry name" value="DNA TRANSLOCASE FTSK"/>
    <property type="match status" value="1"/>
</dbReference>
<evidence type="ECO:0000256" key="12">
    <source>
        <dbReference type="ARBA" id="ARBA00023306"/>
    </source>
</evidence>
<evidence type="ECO:0000256" key="1">
    <source>
        <dbReference type="ARBA" id="ARBA00004651"/>
    </source>
</evidence>
<name>A0A6J6VR31_9ZZZZ</name>
<reference evidence="17" key="1">
    <citation type="submission" date="2020-05" db="EMBL/GenBank/DDBJ databases">
        <authorList>
            <person name="Chiriac C."/>
            <person name="Salcher M."/>
            <person name="Ghai R."/>
            <person name="Kavagutti S V."/>
        </authorList>
    </citation>
    <scope>NUCLEOTIDE SEQUENCE</scope>
</reference>
<dbReference type="Pfam" id="PF13491">
    <property type="entry name" value="FtsK_4TM"/>
    <property type="match status" value="1"/>
</dbReference>
<evidence type="ECO:0000256" key="14">
    <source>
        <dbReference type="SAM" id="MobiDB-lite"/>
    </source>
</evidence>
<keyword evidence="11 15" id="KW-0472">Membrane</keyword>
<dbReference type="PROSITE" id="PS50901">
    <property type="entry name" value="FTSK"/>
    <property type="match status" value="1"/>
</dbReference>
<dbReference type="GO" id="GO:0005886">
    <property type="term" value="C:plasma membrane"/>
    <property type="evidence" value="ECO:0007669"/>
    <property type="project" value="UniProtKB-SubCell"/>
</dbReference>
<evidence type="ECO:0000259" key="16">
    <source>
        <dbReference type="PROSITE" id="PS50901"/>
    </source>
</evidence>
<feature type="transmembrane region" description="Helical" evidence="15">
    <location>
        <begin position="130"/>
        <end position="151"/>
    </location>
</feature>
<dbReference type="GO" id="GO:0003677">
    <property type="term" value="F:DNA binding"/>
    <property type="evidence" value="ECO:0007669"/>
    <property type="project" value="UniProtKB-KW"/>
</dbReference>
<dbReference type="GO" id="GO:0007059">
    <property type="term" value="P:chromosome segregation"/>
    <property type="evidence" value="ECO:0007669"/>
    <property type="project" value="UniProtKB-KW"/>
</dbReference>
<evidence type="ECO:0000313" key="17">
    <source>
        <dbReference type="EMBL" id="CAB4774912.1"/>
    </source>
</evidence>
<organism evidence="17">
    <name type="scientific">freshwater metagenome</name>
    <dbReference type="NCBI Taxonomy" id="449393"/>
    <lineage>
        <taxon>unclassified sequences</taxon>
        <taxon>metagenomes</taxon>
        <taxon>ecological metagenomes</taxon>
    </lineage>
</organism>
<dbReference type="Gene3D" id="1.10.10.10">
    <property type="entry name" value="Winged helix-like DNA-binding domain superfamily/Winged helix DNA-binding domain"/>
    <property type="match status" value="1"/>
</dbReference>
<feature type="transmembrane region" description="Helical" evidence="15">
    <location>
        <begin position="251"/>
        <end position="270"/>
    </location>
</feature>
<feature type="domain" description="FtsK" evidence="16">
    <location>
        <begin position="512"/>
        <end position="716"/>
    </location>
</feature>
<keyword evidence="5 15" id="KW-0812">Transmembrane</keyword>
<dbReference type="SMART" id="SM00382">
    <property type="entry name" value="AAA"/>
    <property type="match status" value="1"/>
</dbReference>
<evidence type="ECO:0000256" key="8">
    <source>
        <dbReference type="ARBA" id="ARBA00022840"/>
    </source>
</evidence>
<protein>
    <submittedName>
        <fullName evidence="17">Unannotated protein</fullName>
    </submittedName>
</protein>
<dbReference type="SUPFAM" id="SSF52540">
    <property type="entry name" value="P-loop containing nucleoside triphosphate hydrolases"/>
    <property type="match status" value="1"/>
</dbReference>
<evidence type="ECO:0000256" key="10">
    <source>
        <dbReference type="ARBA" id="ARBA00023125"/>
    </source>
</evidence>
<feature type="compositionally biased region" description="Basic residues" evidence="14">
    <location>
        <begin position="31"/>
        <end position="65"/>
    </location>
</feature>
<keyword evidence="4" id="KW-0132">Cell division</keyword>
<dbReference type="GO" id="GO:0051301">
    <property type="term" value="P:cell division"/>
    <property type="evidence" value="ECO:0007669"/>
    <property type="project" value="UniProtKB-KW"/>
</dbReference>
<keyword evidence="3" id="KW-1003">Cell membrane</keyword>
<dbReference type="Gene3D" id="3.40.50.300">
    <property type="entry name" value="P-loop containing nucleotide triphosphate hydrolases"/>
    <property type="match status" value="1"/>
</dbReference>
<dbReference type="InterPro" id="IPR003593">
    <property type="entry name" value="AAA+_ATPase"/>
</dbReference>
<keyword evidence="12" id="KW-0131">Cell cycle</keyword>
<evidence type="ECO:0000256" key="11">
    <source>
        <dbReference type="ARBA" id="ARBA00023136"/>
    </source>
</evidence>
<dbReference type="AlphaFoldDB" id="A0A6J6VR31"/>
<dbReference type="Gene3D" id="3.30.980.40">
    <property type="match status" value="1"/>
</dbReference>